<dbReference type="GeneID" id="78289305"/>
<dbReference type="InterPro" id="IPR036890">
    <property type="entry name" value="HATPase_C_sf"/>
</dbReference>
<feature type="transmembrane region" description="Helical" evidence="1">
    <location>
        <begin position="76"/>
        <end position="96"/>
    </location>
</feature>
<gene>
    <name evidence="3" type="ORF">SAMN04489758_14216</name>
</gene>
<dbReference type="Proteomes" id="UP000198558">
    <property type="component" value="Unassembled WGS sequence"/>
</dbReference>
<dbReference type="AlphaFoldDB" id="A0A1I0H5E4"/>
<keyword evidence="1" id="KW-0812">Transmembrane</keyword>
<feature type="transmembrane region" description="Helical" evidence="1">
    <location>
        <begin position="49"/>
        <end position="69"/>
    </location>
</feature>
<keyword evidence="3" id="KW-0808">Transferase</keyword>
<dbReference type="OrthoDB" id="3236015at2"/>
<keyword evidence="1" id="KW-1133">Transmembrane helix</keyword>
<feature type="transmembrane region" description="Helical" evidence="1">
    <location>
        <begin position="167"/>
        <end position="189"/>
    </location>
</feature>
<dbReference type="Pfam" id="PF14501">
    <property type="entry name" value="HATPase_c_5"/>
    <property type="match status" value="1"/>
</dbReference>
<dbReference type="RefSeq" id="WP_092356147.1">
    <property type="nucleotide sequence ID" value="NZ_CANSQN010000025.1"/>
</dbReference>
<evidence type="ECO:0000313" key="3">
    <source>
        <dbReference type="EMBL" id="SET78761.1"/>
    </source>
</evidence>
<feature type="transmembrane region" description="Helical" evidence="1">
    <location>
        <begin position="26"/>
        <end position="43"/>
    </location>
</feature>
<feature type="transmembrane region" description="Helical" evidence="1">
    <location>
        <begin position="108"/>
        <end position="125"/>
    </location>
</feature>
<feature type="transmembrane region" description="Helical" evidence="1">
    <location>
        <begin position="137"/>
        <end position="161"/>
    </location>
</feature>
<keyword evidence="3" id="KW-0418">Kinase</keyword>
<evidence type="ECO:0000313" key="4">
    <source>
        <dbReference type="Proteomes" id="UP000198558"/>
    </source>
</evidence>
<name>A0A1I0H5E4_9FIRM</name>
<proteinExistence type="predicted"/>
<dbReference type="Gene3D" id="3.30.565.10">
    <property type="entry name" value="Histidine kinase-like ATPase, C-terminal domain"/>
    <property type="match status" value="1"/>
</dbReference>
<dbReference type="EMBL" id="FOIN01000042">
    <property type="protein sequence ID" value="SET78761.1"/>
    <property type="molecule type" value="Genomic_DNA"/>
</dbReference>
<dbReference type="GO" id="GO:0016301">
    <property type="term" value="F:kinase activity"/>
    <property type="evidence" value="ECO:0007669"/>
    <property type="project" value="UniProtKB-KW"/>
</dbReference>
<keyword evidence="1" id="KW-0472">Membrane</keyword>
<reference evidence="4" key="1">
    <citation type="submission" date="2016-10" db="EMBL/GenBank/DDBJ databases">
        <authorList>
            <person name="Varghese N."/>
            <person name="Submissions S."/>
        </authorList>
    </citation>
    <scope>NUCLEOTIDE SEQUENCE [LARGE SCALE GENOMIC DNA]</scope>
    <source>
        <strain evidence="4">DSM 1551</strain>
    </source>
</reference>
<sequence>MIINFVESLIASFFFTNYFDLKINKYIYFIINFILISAEINIFNCFGDFSIILPLVVVFTATIIAFYASKNNLWEILFISFFDELIVGWAIIVSLFIDGYVVQEVRTVIAKILYFLIVCLVIHFCKRKEIRVNILYWRLLTIVVVIFYFAYIILLQFYLGMTLDKGLVFLTLLSLGLSVIGIAVLVYYISELEHKQQETQFSLQKLEMEQSNYQQLNNVSKEIKIMKHDLKHDYVLIENYLKEKEYLKIMKIVESRMQEVQEVTTTINSNNNIINAIINYKMMIANSKNIKVNYEINVSGKEYMKDYHLNELLSNLLDNAIDNCSKNDPKIEVFIEEDVFLYLEVINKINDSVLNKNPDLRTSKLGGNHGHGIKSVKRIVNEYRGSVKFFEKDNKFHASIIIPLNHPH</sequence>
<evidence type="ECO:0000259" key="2">
    <source>
        <dbReference type="Pfam" id="PF14501"/>
    </source>
</evidence>
<organism evidence="3 4">
    <name type="scientific">Thomasclavelia cocleata</name>
    <dbReference type="NCBI Taxonomy" id="69824"/>
    <lineage>
        <taxon>Bacteria</taxon>
        <taxon>Bacillati</taxon>
        <taxon>Bacillota</taxon>
        <taxon>Erysipelotrichia</taxon>
        <taxon>Erysipelotrichales</taxon>
        <taxon>Coprobacillaceae</taxon>
        <taxon>Thomasclavelia</taxon>
    </lineage>
</organism>
<feature type="domain" description="Sensor histidine kinase NatK-like C-terminal" evidence="2">
    <location>
        <begin position="308"/>
        <end position="403"/>
    </location>
</feature>
<keyword evidence="4" id="KW-1185">Reference proteome</keyword>
<evidence type="ECO:0000256" key="1">
    <source>
        <dbReference type="SAM" id="Phobius"/>
    </source>
</evidence>
<dbReference type="SUPFAM" id="SSF55874">
    <property type="entry name" value="ATPase domain of HSP90 chaperone/DNA topoisomerase II/histidine kinase"/>
    <property type="match status" value="1"/>
</dbReference>
<accession>A0A1I0H5E4</accession>
<dbReference type="InterPro" id="IPR032834">
    <property type="entry name" value="NatK-like_C"/>
</dbReference>
<protein>
    <submittedName>
        <fullName evidence="3">Signal transduction histidine kinase</fullName>
    </submittedName>
</protein>